<protein>
    <recommendedName>
        <fullName evidence="5">CopL family metal-binding regulatory protein</fullName>
    </recommendedName>
</protein>
<feature type="region of interest" description="Disordered" evidence="1">
    <location>
        <begin position="32"/>
        <end position="74"/>
    </location>
</feature>
<dbReference type="Proteomes" id="UP001210770">
    <property type="component" value="Chromosome"/>
</dbReference>
<dbReference type="RefSeq" id="WP_271689137.1">
    <property type="nucleotide sequence ID" value="NZ_CP116423.1"/>
</dbReference>
<evidence type="ECO:0000313" key="4">
    <source>
        <dbReference type="Proteomes" id="UP001210770"/>
    </source>
</evidence>
<keyword evidence="2" id="KW-0732">Signal</keyword>
<dbReference type="AlphaFoldDB" id="A0AAX3LQD9"/>
<gene>
    <name evidence="3" type="ORF">PL336_03615</name>
</gene>
<accession>A0AAX3LQD9</accession>
<evidence type="ECO:0000313" key="3">
    <source>
        <dbReference type="EMBL" id="WCE70937.1"/>
    </source>
</evidence>
<sequence length="126" mass="13068">MRALEDISNLCRVLLGVVLACGLLLLPPSSVHAESGMHDSAQAAHHAGHQMTTESELHPDAAAMPDQTEISDSFEGEPCCGGICLTGALTSSQDAKMTAVRSVEYTSVSHSVASGQSAGQLRPPRA</sequence>
<reference evidence="3" key="1">
    <citation type="submission" date="2023-01" db="EMBL/GenBank/DDBJ databases">
        <title>Comparative genomic analysis of cold water coral derived Sulfitobacter faviae: insights into their metabolism and habitat adaptation.</title>
        <authorList>
            <person name="Guo Y."/>
            <person name="Lin S."/>
            <person name="Huang Z."/>
            <person name="Tang K."/>
            <person name="Wang X."/>
        </authorList>
    </citation>
    <scope>NUCLEOTIDE SEQUENCE</scope>
    <source>
        <strain evidence="3">SCSIO W_1865</strain>
    </source>
</reference>
<evidence type="ECO:0000256" key="1">
    <source>
        <dbReference type="SAM" id="MobiDB-lite"/>
    </source>
</evidence>
<proteinExistence type="predicted"/>
<feature type="chain" id="PRO_5043869926" description="CopL family metal-binding regulatory protein" evidence="2">
    <location>
        <begin position="34"/>
        <end position="126"/>
    </location>
</feature>
<name>A0AAX3LQD9_9RHOB</name>
<organism evidence="3 4">
    <name type="scientific">Sulfitobacter faviae</name>
    <dbReference type="NCBI Taxonomy" id="1775881"/>
    <lineage>
        <taxon>Bacteria</taxon>
        <taxon>Pseudomonadati</taxon>
        <taxon>Pseudomonadota</taxon>
        <taxon>Alphaproteobacteria</taxon>
        <taxon>Rhodobacterales</taxon>
        <taxon>Roseobacteraceae</taxon>
        <taxon>Sulfitobacter</taxon>
    </lineage>
</organism>
<evidence type="ECO:0000256" key="2">
    <source>
        <dbReference type="SAM" id="SignalP"/>
    </source>
</evidence>
<evidence type="ECO:0008006" key="5">
    <source>
        <dbReference type="Google" id="ProtNLM"/>
    </source>
</evidence>
<dbReference type="EMBL" id="CP116423">
    <property type="protein sequence ID" value="WCE70937.1"/>
    <property type="molecule type" value="Genomic_DNA"/>
</dbReference>
<feature type="signal peptide" evidence="2">
    <location>
        <begin position="1"/>
        <end position="33"/>
    </location>
</feature>